<keyword evidence="2" id="KW-1185">Reference proteome</keyword>
<reference evidence="1 2" key="1">
    <citation type="submission" date="2016-07" db="EMBL/GenBank/DDBJ databases">
        <title>Caryophanon latum genome sequencing.</title>
        <authorList>
            <person name="Verma A."/>
            <person name="Pal Y."/>
            <person name="Krishnamurthi S."/>
        </authorList>
    </citation>
    <scope>NUCLEOTIDE SEQUENCE [LARGE SCALE GENOMIC DNA]</scope>
    <source>
        <strain evidence="1 2">DSM 14151</strain>
    </source>
</reference>
<evidence type="ECO:0000313" key="1">
    <source>
        <dbReference type="EMBL" id="OCS91945.1"/>
    </source>
</evidence>
<dbReference type="AlphaFoldDB" id="A0A1C0YXR5"/>
<sequence length="420" mass="49746">MKIKDAKIRDLSRKMYEDELPPIKVILGHNGIGKTRFLKNEYDLDCGEKAYLSETYPILSKKFIEIIKELDLFEELTFIKVREKDLRMLAAMLGKRYKSIKYTIVSMNELEERYEAEDIMKIFGASIIEELNEYRSHVFYYIEVEDEYGFTYTSHEMGVGEYLIAVYFFMFNLEPEKKPIYYIDEPCNYLAPMSLRNYVKLLIYAAVNKNIQFVMTTNNYDLVDYLINFNAKIQLILKEQEEVIEVDTEKYTQIFRKEIFNDKGLLNKKVVFTEDQLAMDFLKDKVDSVLFVKTNGEANLTKVVDVIKLAGHAILNGVNIKCVYDGDQRSKIEENEWVSVLPFLNVEEEIFRLFEEEDPYFSEIETLERYQILSTIREEEIHDAYRRLKCILNKNDDEIVSYLQEKHKGWIDDFVASFKE</sequence>
<dbReference type="SUPFAM" id="SSF52540">
    <property type="entry name" value="P-loop containing nucleoside triphosphate hydrolases"/>
    <property type="match status" value="1"/>
</dbReference>
<name>A0A1C0YXR5_9BACL</name>
<evidence type="ECO:0000313" key="2">
    <source>
        <dbReference type="Proteomes" id="UP000093482"/>
    </source>
</evidence>
<dbReference type="EMBL" id="MATO01000022">
    <property type="protein sequence ID" value="OCS91945.1"/>
    <property type="molecule type" value="Genomic_DNA"/>
</dbReference>
<comment type="caution">
    <text evidence="1">The sequence shown here is derived from an EMBL/GenBank/DDBJ whole genome shotgun (WGS) entry which is preliminary data.</text>
</comment>
<dbReference type="OrthoDB" id="3322489at2"/>
<protein>
    <submittedName>
        <fullName evidence="1">Uncharacterized protein</fullName>
    </submittedName>
</protein>
<dbReference type="Proteomes" id="UP000093482">
    <property type="component" value="Unassembled WGS sequence"/>
</dbReference>
<dbReference type="RefSeq" id="WP_066463002.1">
    <property type="nucleotide sequence ID" value="NZ_MATO01000022.1"/>
</dbReference>
<dbReference type="InterPro" id="IPR027417">
    <property type="entry name" value="P-loop_NTPase"/>
</dbReference>
<organism evidence="1 2">
    <name type="scientific">Caryophanon latum</name>
    <dbReference type="NCBI Taxonomy" id="33977"/>
    <lineage>
        <taxon>Bacteria</taxon>
        <taxon>Bacillati</taxon>
        <taxon>Bacillota</taxon>
        <taxon>Bacilli</taxon>
        <taxon>Bacillales</taxon>
        <taxon>Caryophanaceae</taxon>
        <taxon>Caryophanon</taxon>
    </lineage>
</organism>
<gene>
    <name evidence="1" type="ORF">A6K76_08165</name>
</gene>
<proteinExistence type="predicted"/>
<accession>A0A1C0YXR5</accession>